<protein>
    <recommendedName>
        <fullName evidence="3">Lipoprotein</fullName>
    </recommendedName>
</protein>
<evidence type="ECO:0008006" key="3">
    <source>
        <dbReference type="Google" id="ProtNLM"/>
    </source>
</evidence>
<dbReference type="RefSeq" id="WP_208155282.1">
    <property type="nucleotide sequence ID" value="NZ_JAGEVF010000015.1"/>
</dbReference>
<evidence type="ECO:0000313" key="1">
    <source>
        <dbReference type="EMBL" id="MBO3117926.1"/>
    </source>
</evidence>
<comment type="caution">
    <text evidence="1">The sequence shown here is derived from an EMBL/GenBank/DDBJ whole genome shotgun (WGS) entry which is preliminary data.</text>
</comment>
<accession>A0ABS3T7Q3</accession>
<dbReference type="Proteomes" id="UP000676776">
    <property type="component" value="Unassembled WGS sequence"/>
</dbReference>
<keyword evidence="2" id="KW-1185">Reference proteome</keyword>
<reference evidence="1 2" key="1">
    <citation type="submission" date="2021-03" db="EMBL/GenBank/DDBJ databases">
        <title>Winogradskyella sp. nov., isolated from costal sediment.</title>
        <authorList>
            <person name="Gao C."/>
        </authorList>
    </citation>
    <scope>NUCLEOTIDE SEQUENCE [LARGE SCALE GENOMIC DNA]</scope>
    <source>
        <strain evidence="1 2">DF17</strain>
    </source>
</reference>
<proteinExistence type="predicted"/>
<dbReference type="EMBL" id="JAGEVF010000015">
    <property type="protein sequence ID" value="MBO3117926.1"/>
    <property type="molecule type" value="Genomic_DNA"/>
</dbReference>
<organism evidence="1 2">
    <name type="scientific">Winogradskyella pelagia</name>
    <dbReference type="NCBI Taxonomy" id="2819984"/>
    <lineage>
        <taxon>Bacteria</taxon>
        <taxon>Pseudomonadati</taxon>
        <taxon>Bacteroidota</taxon>
        <taxon>Flavobacteriia</taxon>
        <taxon>Flavobacteriales</taxon>
        <taxon>Flavobacteriaceae</taxon>
        <taxon>Winogradskyella</taxon>
    </lineage>
</organism>
<dbReference type="PROSITE" id="PS51257">
    <property type="entry name" value="PROKAR_LIPOPROTEIN"/>
    <property type="match status" value="1"/>
</dbReference>
<evidence type="ECO:0000313" key="2">
    <source>
        <dbReference type="Proteomes" id="UP000676776"/>
    </source>
</evidence>
<name>A0ABS3T7Q3_9FLAO</name>
<gene>
    <name evidence="1" type="ORF">J4050_14310</name>
</gene>
<sequence>MKKIIISSALILFFLSCESIFQLKPDQTIEERIMDEINREDMVFDLSTLSSFEWDSVIILGPYTIVEDTEKLFDLNLSNISRNGIEYSDSYNLLVFLRGKKSVKITEVNLSLGPVRKIFEKEKLRIRKEQNNYILFN</sequence>